<name>A0A2H1FWD5_ZYMTR</name>
<protein>
    <recommendedName>
        <fullName evidence="3">Peroxisomal membrane protein 4</fullName>
    </recommendedName>
</protein>
<dbReference type="InterPro" id="IPR019531">
    <property type="entry name" value="Pmp4"/>
</dbReference>
<dbReference type="Pfam" id="PF02466">
    <property type="entry name" value="Tim17"/>
    <property type="match status" value="1"/>
</dbReference>
<dbReference type="EMBL" id="LT854254">
    <property type="protein sequence ID" value="SMR45618.1"/>
    <property type="molecule type" value="Genomic_DNA"/>
</dbReference>
<sequence length="252" mass="28289">MSVDSINQIILDPRYHEPLVLVKAVRNGLVYGTKIRFPHALVLVSLFGSGTTQQKIKKILQLTRDHAFVLAKFAFFYKLICMVLKRANRGKEQAVHSFVAGLSCGYWVFGRSAVASSSVVQQMVMYAMGRVMMGLARLVVQAPGEKSATIATHEGRDWRGSLLRAGWPVSASLCWGVVMWLFTWHPEVLQPTLRNSLTDMYVVRLVALERLTLALLIDQHPREQHADDSGGNSRYVNSEKWDGLGTLLLRNH</sequence>
<proteinExistence type="predicted"/>
<reference evidence="2" key="1">
    <citation type="submission" date="2017-05" db="EMBL/GenBank/DDBJ databases">
        <authorList>
            <person name="Song R."/>
            <person name="Chenine A.L."/>
            <person name="Ruprecht R.M."/>
        </authorList>
    </citation>
    <scope>NUCLEOTIDE SEQUENCE [LARGE SCALE GENOMIC DNA]</scope>
</reference>
<dbReference type="PANTHER" id="PTHR15460">
    <property type="entry name" value="PEROXISOMAL MEMBRANE PROTEIN 4"/>
    <property type="match status" value="1"/>
</dbReference>
<dbReference type="Proteomes" id="UP000245764">
    <property type="component" value="Chromosome 2"/>
</dbReference>
<evidence type="ECO:0000313" key="1">
    <source>
        <dbReference type="EMBL" id="SMR45618.1"/>
    </source>
</evidence>
<dbReference type="AlphaFoldDB" id="A0A2H1FWD5"/>
<organism evidence="1 2">
    <name type="scientific">Zymoseptoria tritici ST99CH_1E4</name>
    <dbReference type="NCBI Taxonomy" id="1276532"/>
    <lineage>
        <taxon>Eukaryota</taxon>
        <taxon>Fungi</taxon>
        <taxon>Dikarya</taxon>
        <taxon>Ascomycota</taxon>
        <taxon>Pezizomycotina</taxon>
        <taxon>Dothideomycetes</taxon>
        <taxon>Dothideomycetidae</taxon>
        <taxon>Mycosphaerellales</taxon>
        <taxon>Mycosphaerellaceae</taxon>
        <taxon>Zymoseptoria</taxon>
    </lineage>
</organism>
<dbReference type="GO" id="GO:0005778">
    <property type="term" value="C:peroxisomal membrane"/>
    <property type="evidence" value="ECO:0007669"/>
    <property type="project" value="TreeGrafter"/>
</dbReference>
<accession>A0A2H1FWD5</accession>
<evidence type="ECO:0000313" key="2">
    <source>
        <dbReference type="Proteomes" id="UP000245764"/>
    </source>
</evidence>
<evidence type="ECO:0008006" key="3">
    <source>
        <dbReference type="Google" id="ProtNLM"/>
    </source>
</evidence>
<dbReference type="PANTHER" id="PTHR15460:SF3">
    <property type="entry name" value="PEROXISOMAL MEMBRANE PROTEIN 4"/>
    <property type="match status" value="1"/>
</dbReference>
<gene>
    <name evidence="1" type="ORF">ZT1E4_G2236</name>
</gene>